<dbReference type="RefSeq" id="WP_071550612.1">
    <property type="nucleotide sequence ID" value="NZ_CP017886.1"/>
</dbReference>
<dbReference type="GeneID" id="46907023"/>
<dbReference type="Proteomes" id="UP000182567">
    <property type="component" value="Chromosome"/>
</dbReference>
<gene>
    <name evidence="1" type="ORF">BLL42_02250</name>
</gene>
<sequence length="256" mass="28689">MSLFPESHSKRRAILVLNESDIEHCRYDLPPDERSFLYSEEAFVLPTSALSSKEECLALTNILDSDQVRHGNILIQSPYDRDVYAELPEAKEVFSMEKMRHFTRLCQILGASKVQIKQVDITKEGATSTLNLEGRTTLATAEVCYESSISKVLKNVFSISSSYSGGQPDITGAEQYLRKNLLWNDSVLRGLVEQRGHQSNQIKDQNICINLTREANKSLSVAAKLNLPIKNIGIQANYREVASASEELSLTMNVVF</sequence>
<organism evidence="1 2">
    <name type="scientific">Pseudomonas frederiksbergensis</name>
    <dbReference type="NCBI Taxonomy" id="104087"/>
    <lineage>
        <taxon>Bacteria</taxon>
        <taxon>Pseudomonadati</taxon>
        <taxon>Pseudomonadota</taxon>
        <taxon>Gammaproteobacteria</taxon>
        <taxon>Pseudomonadales</taxon>
        <taxon>Pseudomonadaceae</taxon>
        <taxon>Pseudomonas</taxon>
    </lineage>
</organism>
<dbReference type="OrthoDB" id="7068990at2"/>
<dbReference type="AlphaFoldDB" id="A0A1J0EFA2"/>
<name>A0A1J0EFA2_9PSED</name>
<evidence type="ECO:0000313" key="2">
    <source>
        <dbReference type="Proteomes" id="UP000182567"/>
    </source>
</evidence>
<proteinExistence type="predicted"/>
<reference evidence="2" key="1">
    <citation type="submission" date="2016-10" db="EMBL/GenBank/DDBJ databases">
        <title>Pseudomonas frederiksbergensis ERGS4:02 complete genome.</title>
        <authorList>
            <person name="Kumar R."/>
            <person name="Acharya V."/>
            <person name="Singh D."/>
        </authorList>
    </citation>
    <scope>NUCLEOTIDE SEQUENCE [LARGE SCALE GENOMIC DNA]</scope>
    <source>
        <strain evidence="2">ERGS4:02</strain>
    </source>
</reference>
<accession>A0A1J0EFA2</accession>
<dbReference type="EMBL" id="CP017886">
    <property type="protein sequence ID" value="APC14611.1"/>
    <property type="molecule type" value="Genomic_DNA"/>
</dbReference>
<evidence type="ECO:0000313" key="1">
    <source>
        <dbReference type="EMBL" id="APC14611.1"/>
    </source>
</evidence>
<protein>
    <submittedName>
        <fullName evidence="1">Uncharacterized protein</fullName>
    </submittedName>
</protein>